<name>A0A8S5S0T6_9CAUD</name>
<dbReference type="EMBL" id="BK032511">
    <property type="protein sequence ID" value="DAF44351.1"/>
    <property type="molecule type" value="Genomic_DNA"/>
</dbReference>
<protein>
    <submittedName>
        <fullName evidence="1">Uncharacterized protein</fullName>
    </submittedName>
</protein>
<proteinExistence type="predicted"/>
<sequence length="30" mass="3417">MPSRENTSESGPQGAYSIRITIPYRNVHRV</sequence>
<organism evidence="1">
    <name type="scientific">Podoviridae sp. ct8Lf7</name>
    <dbReference type="NCBI Taxonomy" id="2827723"/>
    <lineage>
        <taxon>Viruses</taxon>
        <taxon>Duplodnaviria</taxon>
        <taxon>Heunggongvirae</taxon>
        <taxon>Uroviricota</taxon>
        <taxon>Caudoviricetes</taxon>
    </lineage>
</organism>
<reference evidence="1" key="1">
    <citation type="journal article" date="2021" name="Proc. Natl. Acad. Sci. U.S.A.">
        <title>A Catalog of Tens of Thousands of Viruses from Human Metagenomes Reveals Hidden Associations with Chronic Diseases.</title>
        <authorList>
            <person name="Tisza M.J."/>
            <person name="Buck C.B."/>
        </authorList>
    </citation>
    <scope>NUCLEOTIDE SEQUENCE</scope>
    <source>
        <strain evidence="1">Ct8Lf7</strain>
    </source>
</reference>
<evidence type="ECO:0000313" key="1">
    <source>
        <dbReference type="EMBL" id="DAF44351.1"/>
    </source>
</evidence>
<accession>A0A8S5S0T6</accession>